<feature type="domain" description="Gp5/Type VI secretion system Vgr protein OB-fold" evidence="1">
    <location>
        <begin position="19"/>
        <end position="67"/>
    </location>
</feature>
<evidence type="ECO:0000259" key="1">
    <source>
        <dbReference type="Pfam" id="PF04717"/>
    </source>
</evidence>
<dbReference type="AlphaFoldDB" id="A0A0T9QI62"/>
<evidence type="ECO:0000313" key="4">
    <source>
        <dbReference type="Proteomes" id="UP000044625"/>
    </source>
</evidence>
<dbReference type="Pfam" id="PF04717">
    <property type="entry name" value="Phage_base_V"/>
    <property type="match status" value="1"/>
</dbReference>
<sequence length="67" mass="7584">MSTQTQLSEIQCLLRNLIRTGVVIEVDTDGALCRVETGEIQTDWLNWLTRRAGRSHDGWAPSLDEQV</sequence>
<dbReference type="EMBL" id="CWJL01000021">
    <property type="protein sequence ID" value="CRY68435.1"/>
    <property type="molecule type" value="Genomic_DNA"/>
</dbReference>
<evidence type="ECO:0000313" key="5">
    <source>
        <dbReference type="Proteomes" id="UP000045840"/>
    </source>
</evidence>
<reference evidence="5" key="2">
    <citation type="submission" date="2015-03" db="EMBL/GenBank/DDBJ databases">
        <authorList>
            <consortium name="Pathogen Informatics"/>
        </authorList>
    </citation>
    <scope>NUCLEOTIDE SEQUENCE [LARGE SCALE GENOMIC DNA]</scope>
    <source>
        <strain evidence="5">A125KOH2</strain>
    </source>
</reference>
<accession>A0A0T9QI62</accession>
<name>A0A0T9QI62_9GAMM</name>
<organism evidence="2 5">
    <name type="scientific">Yersinia pekkanenii</name>
    <dbReference type="NCBI Taxonomy" id="1288385"/>
    <lineage>
        <taxon>Bacteria</taxon>
        <taxon>Pseudomonadati</taxon>
        <taxon>Pseudomonadota</taxon>
        <taxon>Gammaproteobacteria</taxon>
        <taxon>Enterobacterales</taxon>
        <taxon>Yersiniaceae</taxon>
        <taxon>Yersinia</taxon>
    </lineage>
</organism>
<dbReference type="InterPro" id="IPR037026">
    <property type="entry name" value="Vgr_OB-fold_dom_sf"/>
</dbReference>
<keyword evidence="4" id="KW-1185">Reference proteome</keyword>
<dbReference type="Gene3D" id="2.40.50.230">
    <property type="entry name" value="Gp5 N-terminal domain"/>
    <property type="match status" value="1"/>
</dbReference>
<dbReference type="NCBIfam" id="TIGR01644">
    <property type="entry name" value="phage_P2_V"/>
    <property type="match status" value="1"/>
</dbReference>
<protein>
    <submittedName>
        <fullName evidence="2">Phage-related baseplate assembly protein</fullName>
    </submittedName>
</protein>
<dbReference type="STRING" id="1288385.ERS137968_03546"/>
<dbReference type="Proteomes" id="UP000045840">
    <property type="component" value="Unassembled WGS sequence"/>
</dbReference>
<gene>
    <name evidence="2" type="ORF">ERS008529_03170</name>
    <name evidence="3" type="ORF">ERS137968_03546</name>
</gene>
<evidence type="ECO:0000313" key="3">
    <source>
        <dbReference type="EMBL" id="CRY68435.1"/>
    </source>
</evidence>
<proteinExistence type="predicted"/>
<reference evidence="3 4" key="3">
    <citation type="submission" date="2015-03" db="EMBL/GenBank/DDBJ databases">
        <authorList>
            <consortium name="Pathogen Informatics"/>
            <person name="Murphy D."/>
        </authorList>
    </citation>
    <scope>NUCLEOTIDE SEQUENCE [LARGE SCALE GENOMIC DNA]</scope>
    <source>
        <strain evidence="4">type strain: CIP110230</strain>
        <strain evidence="3">Type strain: CIP110230</strain>
    </source>
</reference>
<reference evidence="2" key="1">
    <citation type="submission" date="2015-03" db="EMBL/GenBank/DDBJ databases">
        <authorList>
            <person name="Murphy D."/>
        </authorList>
    </citation>
    <scope>NUCLEOTIDE SEQUENCE [LARGE SCALE GENOMIC DNA]</scope>
    <source>
        <strain evidence="2">A125KOH2</strain>
    </source>
</reference>
<dbReference type="EMBL" id="CQAZ01000029">
    <property type="protein sequence ID" value="CNI13242.1"/>
    <property type="molecule type" value="Genomic_DNA"/>
</dbReference>
<dbReference type="Proteomes" id="UP000044625">
    <property type="component" value="Unassembled WGS sequence"/>
</dbReference>
<dbReference type="InterPro" id="IPR013046">
    <property type="entry name" value="GpV/Gp45"/>
</dbReference>
<evidence type="ECO:0000313" key="2">
    <source>
        <dbReference type="EMBL" id="CNI13242.1"/>
    </source>
</evidence>
<dbReference type="InterPro" id="IPR006531">
    <property type="entry name" value="Gp5/Vgr_OB"/>
</dbReference>